<dbReference type="GO" id="GO:0006420">
    <property type="term" value="P:arginyl-tRNA aminoacylation"/>
    <property type="evidence" value="ECO:0007669"/>
    <property type="project" value="UniProtKB-UniRule"/>
</dbReference>
<dbReference type="PROSITE" id="PS00178">
    <property type="entry name" value="AA_TRNA_LIGASE_I"/>
    <property type="match status" value="1"/>
</dbReference>
<dbReference type="FunFam" id="3.40.50.620:FF:000116">
    <property type="entry name" value="Arginine--tRNA ligase"/>
    <property type="match status" value="1"/>
</dbReference>
<dbReference type="GO" id="GO:0004814">
    <property type="term" value="F:arginine-tRNA ligase activity"/>
    <property type="evidence" value="ECO:0007669"/>
    <property type="project" value="UniProtKB-UniRule"/>
</dbReference>
<evidence type="ECO:0000256" key="11">
    <source>
        <dbReference type="HAMAP-Rule" id="MF_00123"/>
    </source>
</evidence>
<evidence type="ECO:0000256" key="5">
    <source>
        <dbReference type="ARBA" id="ARBA00022598"/>
    </source>
</evidence>
<dbReference type="PANTHER" id="PTHR11956">
    <property type="entry name" value="ARGINYL-TRNA SYNTHETASE"/>
    <property type="match status" value="1"/>
</dbReference>
<evidence type="ECO:0000256" key="6">
    <source>
        <dbReference type="ARBA" id="ARBA00022741"/>
    </source>
</evidence>
<evidence type="ECO:0000259" key="14">
    <source>
        <dbReference type="SMART" id="SM01016"/>
    </source>
</evidence>
<dbReference type="Pfam" id="PF00750">
    <property type="entry name" value="tRNA-synt_1d"/>
    <property type="match status" value="1"/>
</dbReference>
<dbReference type="SUPFAM" id="SSF52374">
    <property type="entry name" value="Nucleotidylyl transferase"/>
    <property type="match status" value="1"/>
</dbReference>
<keyword evidence="9 11" id="KW-0030">Aminoacyl-tRNA synthetase</keyword>
<dbReference type="SMART" id="SM00836">
    <property type="entry name" value="DALR_1"/>
    <property type="match status" value="1"/>
</dbReference>
<name>A0A329MQD7_9BACL</name>
<dbReference type="SMART" id="SM01016">
    <property type="entry name" value="Arg_tRNA_synt_N"/>
    <property type="match status" value="1"/>
</dbReference>
<dbReference type="InterPro" id="IPR036695">
    <property type="entry name" value="Arg-tRNA-synth_N_sf"/>
</dbReference>
<dbReference type="RefSeq" id="WP_113030812.1">
    <property type="nucleotide sequence ID" value="NZ_QMFB01000004.1"/>
</dbReference>
<evidence type="ECO:0000256" key="7">
    <source>
        <dbReference type="ARBA" id="ARBA00022840"/>
    </source>
</evidence>
<keyword evidence="6 11" id="KW-0547">Nucleotide-binding</keyword>
<dbReference type="HAMAP" id="MF_00123">
    <property type="entry name" value="Arg_tRNA_synth"/>
    <property type="match status" value="1"/>
</dbReference>
<dbReference type="InterPro" id="IPR035684">
    <property type="entry name" value="ArgRS_core"/>
</dbReference>
<keyword evidence="16" id="KW-1185">Reference proteome</keyword>
<proteinExistence type="inferred from homology"/>
<dbReference type="Gene3D" id="3.30.1360.70">
    <property type="entry name" value="Arginyl tRNA synthetase N-terminal domain"/>
    <property type="match status" value="1"/>
</dbReference>
<dbReference type="EMBL" id="QMFB01000004">
    <property type="protein sequence ID" value="RAV21720.1"/>
    <property type="molecule type" value="Genomic_DNA"/>
</dbReference>
<dbReference type="Gene3D" id="3.40.50.620">
    <property type="entry name" value="HUPs"/>
    <property type="match status" value="1"/>
</dbReference>
<dbReference type="OrthoDB" id="9805987at2"/>
<dbReference type="InterPro" id="IPR009080">
    <property type="entry name" value="tRNAsynth_Ia_anticodon-bd"/>
</dbReference>
<dbReference type="Pfam" id="PF05746">
    <property type="entry name" value="DALR_1"/>
    <property type="match status" value="1"/>
</dbReference>
<evidence type="ECO:0000313" key="16">
    <source>
        <dbReference type="Proteomes" id="UP000250369"/>
    </source>
</evidence>
<evidence type="ECO:0000256" key="1">
    <source>
        <dbReference type="ARBA" id="ARBA00004496"/>
    </source>
</evidence>
<dbReference type="SUPFAM" id="SSF47323">
    <property type="entry name" value="Anticodon-binding domain of a subclass of class I aminoacyl-tRNA synthetases"/>
    <property type="match status" value="1"/>
</dbReference>
<dbReference type="Gene3D" id="1.10.730.10">
    <property type="entry name" value="Isoleucyl-tRNA Synthetase, Domain 1"/>
    <property type="match status" value="1"/>
</dbReference>
<dbReference type="PRINTS" id="PR01038">
    <property type="entry name" value="TRNASYNTHARG"/>
</dbReference>
<comment type="catalytic activity">
    <reaction evidence="10 11">
        <text>tRNA(Arg) + L-arginine + ATP = L-arginyl-tRNA(Arg) + AMP + diphosphate</text>
        <dbReference type="Rhea" id="RHEA:20301"/>
        <dbReference type="Rhea" id="RHEA-COMP:9658"/>
        <dbReference type="Rhea" id="RHEA-COMP:9673"/>
        <dbReference type="ChEBI" id="CHEBI:30616"/>
        <dbReference type="ChEBI" id="CHEBI:32682"/>
        <dbReference type="ChEBI" id="CHEBI:33019"/>
        <dbReference type="ChEBI" id="CHEBI:78442"/>
        <dbReference type="ChEBI" id="CHEBI:78513"/>
        <dbReference type="ChEBI" id="CHEBI:456215"/>
        <dbReference type="EC" id="6.1.1.19"/>
    </reaction>
</comment>
<keyword evidence="7 11" id="KW-0067">ATP-binding</keyword>
<keyword evidence="5 11" id="KW-0436">Ligase</keyword>
<evidence type="ECO:0000256" key="8">
    <source>
        <dbReference type="ARBA" id="ARBA00022917"/>
    </source>
</evidence>
<evidence type="ECO:0000313" key="15">
    <source>
        <dbReference type="EMBL" id="RAV21720.1"/>
    </source>
</evidence>
<feature type="short sequence motif" description="'HIGH' region" evidence="11">
    <location>
        <begin position="122"/>
        <end position="132"/>
    </location>
</feature>
<evidence type="ECO:0000259" key="13">
    <source>
        <dbReference type="SMART" id="SM00836"/>
    </source>
</evidence>
<dbReference type="InterPro" id="IPR001412">
    <property type="entry name" value="aa-tRNA-synth_I_CS"/>
</dbReference>
<organism evidence="15 16">
    <name type="scientific">Paenibacillus contaminans</name>
    <dbReference type="NCBI Taxonomy" id="450362"/>
    <lineage>
        <taxon>Bacteria</taxon>
        <taxon>Bacillati</taxon>
        <taxon>Bacillota</taxon>
        <taxon>Bacilli</taxon>
        <taxon>Bacillales</taxon>
        <taxon>Paenibacillaceae</taxon>
        <taxon>Paenibacillus</taxon>
    </lineage>
</organism>
<dbReference type="InterPro" id="IPR005148">
    <property type="entry name" value="Arg-tRNA-synth_N"/>
</dbReference>
<protein>
    <recommendedName>
        <fullName evidence="11">Arginine--tRNA ligase</fullName>
        <ecNumber evidence="11">6.1.1.19</ecNumber>
    </recommendedName>
    <alternativeName>
        <fullName evidence="11">Arginyl-tRNA synthetase</fullName>
        <shortName evidence="11">ArgRS</shortName>
    </alternativeName>
</protein>
<dbReference type="SUPFAM" id="SSF55190">
    <property type="entry name" value="Arginyl-tRNA synthetase (ArgRS), N-terminal 'additional' domain"/>
    <property type="match status" value="1"/>
</dbReference>
<keyword evidence="4 11" id="KW-0963">Cytoplasm</keyword>
<comment type="caution">
    <text evidence="15">The sequence shown here is derived from an EMBL/GenBank/DDBJ whole genome shotgun (WGS) entry which is preliminary data.</text>
</comment>
<evidence type="ECO:0000256" key="9">
    <source>
        <dbReference type="ARBA" id="ARBA00023146"/>
    </source>
</evidence>
<dbReference type="EC" id="6.1.1.19" evidence="11"/>
<evidence type="ECO:0000256" key="10">
    <source>
        <dbReference type="ARBA" id="ARBA00049339"/>
    </source>
</evidence>
<dbReference type="InterPro" id="IPR001278">
    <property type="entry name" value="Arg-tRNA-ligase"/>
</dbReference>
<gene>
    <name evidence="11" type="primary">argS</name>
    <name evidence="15" type="ORF">DQG23_10155</name>
</gene>
<keyword evidence="8 11" id="KW-0648">Protein biosynthesis</keyword>
<evidence type="ECO:0000256" key="3">
    <source>
        <dbReference type="ARBA" id="ARBA00011245"/>
    </source>
</evidence>
<dbReference type="NCBIfam" id="TIGR00456">
    <property type="entry name" value="argS"/>
    <property type="match status" value="1"/>
</dbReference>
<dbReference type="FunFam" id="1.10.730.10:FF:000006">
    <property type="entry name" value="Arginyl-tRNA synthetase 2, mitochondrial"/>
    <property type="match status" value="1"/>
</dbReference>
<evidence type="ECO:0000256" key="4">
    <source>
        <dbReference type="ARBA" id="ARBA00022490"/>
    </source>
</evidence>
<evidence type="ECO:0000256" key="2">
    <source>
        <dbReference type="ARBA" id="ARBA00005594"/>
    </source>
</evidence>
<dbReference type="GO" id="GO:0005524">
    <property type="term" value="F:ATP binding"/>
    <property type="evidence" value="ECO:0007669"/>
    <property type="project" value="UniProtKB-UniRule"/>
</dbReference>
<dbReference type="AlphaFoldDB" id="A0A329MQD7"/>
<comment type="subcellular location">
    <subcellularLocation>
        <location evidence="1 11">Cytoplasm</location>
    </subcellularLocation>
</comment>
<evidence type="ECO:0000256" key="12">
    <source>
        <dbReference type="RuleBase" id="RU363038"/>
    </source>
</evidence>
<feature type="domain" description="Arginyl tRNA synthetase N-terminal" evidence="14">
    <location>
        <begin position="1"/>
        <end position="84"/>
    </location>
</feature>
<dbReference type="CDD" id="cd00671">
    <property type="entry name" value="ArgRS_core"/>
    <property type="match status" value="1"/>
</dbReference>
<dbReference type="Proteomes" id="UP000250369">
    <property type="component" value="Unassembled WGS sequence"/>
</dbReference>
<accession>A0A329MQD7</accession>
<feature type="domain" description="DALR anticodon binding" evidence="13">
    <location>
        <begin position="450"/>
        <end position="572"/>
    </location>
</feature>
<dbReference type="Pfam" id="PF03485">
    <property type="entry name" value="Arg_tRNA_synt_N"/>
    <property type="match status" value="1"/>
</dbReference>
<sequence>MNFKQVIAEQLKPHMEGVELETIVGMLEYPPNPEMGDLSLPCFKLSKTMRKAPAQIADQLKAAFPEHPAVERIESVSGYFNVYYNKAFFVGEVVSEVIGSGERYGAQNIGQGKKIVIDFSSPNIAKPFHIGHLRSTMIGNALYRIFSYLGYDCVGVNHLGDWGTQFGKLIVAYKKWGGAQEVEANGIEELLALYVKFHEEADKAPELEDEARGWFVKLEQGDEEANKLWKWFVEISLKEFQKIYDLLGVGFDSYAGESFYNDKMAPVIEELKAKNLLVEDDGALLVRLDDYNMPPALMVKKDGATLYHTRDVTAAVYRKQTYDFEKAIYVTSYAQNLHFQQWFKIIELMGYEWSKDLVHVAFGQVSLEGASLSTRKGNVVKLEELLHKAIEKTRVIIEEKNPQLADKEEVARQVGVGAIVFNDLSANRIKDVVFSWEDALSFDGETGPYVQYAHARACSVLRKANGSDSIELGFDGSAIDAAQLTNPEAIELARQLYLFPERVQQAMEKLEPSIVTRYLVDLAQSFNGFYRSSIILVEDEAVRKARLTLLKSVQTTLRSGLRLIGLEAPAQM</sequence>
<dbReference type="GO" id="GO:0005737">
    <property type="term" value="C:cytoplasm"/>
    <property type="evidence" value="ECO:0007669"/>
    <property type="project" value="UniProtKB-SubCell"/>
</dbReference>
<comment type="similarity">
    <text evidence="2 11 12">Belongs to the class-I aminoacyl-tRNA synthetase family.</text>
</comment>
<dbReference type="PANTHER" id="PTHR11956:SF5">
    <property type="entry name" value="ARGININE--TRNA LIGASE, CYTOPLASMIC"/>
    <property type="match status" value="1"/>
</dbReference>
<reference evidence="15 16" key="1">
    <citation type="journal article" date="2009" name="Int. J. Syst. Evol. Microbiol.">
        <title>Paenibacillus contaminans sp. nov., isolated from a contaminated laboratory plate.</title>
        <authorList>
            <person name="Chou J.H."/>
            <person name="Lee J.H."/>
            <person name="Lin M.C."/>
            <person name="Chang P.S."/>
            <person name="Arun A.B."/>
            <person name="Young C.C."/>
            <person name="Chen W.M."/>
        </authorList>
    </citation>
    <scope>NUCLEOTIDE SEQUENCE [LARGE SCALE GENOMIC DNA]</scope>
    <source>
        <strain evidence="15 16">CKOBP-6</strain>
    </source>
</reference>
<dbReference type="InterPro" id="IPR008909">
    <property type="entry name" value="DALR_anticod-bd"/>
</dbReference>
<comment type="subunit">
    <text evidence="3 11">Monomer.</text>
</comment>
<dbReference type="InterPro" id="IPR014729">
    <property type="entry name" value="Rossmann-like_a/b/a_fold"/>
</dbReference>
<dbReference type="CDD" id="cd07956">
    <property type="entry name" value="Anticodon_Ia_Arg"/>
    <property type="match status" value="1"/>
</dbReference>